<keyword evidence="1" id="KW-0863">Zinc-finger</keyword>
<keyword evidence="1" id="KW-0862">Zinc</keyword>
<reference evidence="4" key="2">
    <citation type="submission" date="2023-06" db="EMBL/GenBank/DDBJ databases">
        <authorList>
            <person name="Ma L."/>
            <person name="Liu K.-W."/>
            <person name="Li Z."/>
            <person name="Hsiao Y.-Y."/>
            <person name="Qi Y."/>
            <person name="Fu T."/>
            <person name="Tang G."/>
            <person name="Zhang D."/>
            <person name="Sun W.-H."/>
            <person name="Liu D.-K."/>
            <person name="Li Y."/>
            <person name="Chen G.-Z."/>
            <person name="Liu X.-D."/>
            <person name="Liao X.-Y."/>
            <person name="Jiang Y.-T."/>
            <person name="Yu X."/>
            <person name="Hao Y."/>
            <person name="Huang J."/>
            <person name="Zhao X.-W."/>
            <person name="Ke S."/>
            <person name="Chen Y.-Y."/>
            <person name="Wu W.-L."/>
            <person name="Hsu J.-L."/>
            <person name="Lin Y.-F."/>
            <person name="Huang M.-D."/>
            <person name="Li C.-Y."/>
            <person name="Huang L."/>
            <person name="Wang Z.-W."/>
            <person name="Zhao X."/>
            <person name="Zhong W.-Y."/>
            <person name="Peng D.-H."/>
            <person name="Ahmad S."/>
            <person name="Lan S."/>
            <person name="Zhang J.-S."/>
            <person name="Tsai W.-C."/>
            <person name="Van De Peer Y."/>
            <person name="Liu Z.-J."/>
        </authorList>
    </citation>
    <scope>NUCLEOTIDE SEQUENCE</scope>
    <source>
        <strain evidence="4">SCP</strain>
        <tissue evidence="4">Leaves</tissue>
    </source>
</reference>
<comment type="caution">
    <text evidence="4">The sequence shown here is derived from an EMBL/GenBank/DDBJ whole genome shotgun (WGS) entry which is preliminary data.</text>
</comment>
<feature type="region of interest" description="Disordered" evidence="2">
    <location>
        <begin position="179"/>
        <end position="231"/>
    </location>
</feature>
<dbReference type="SUPFAM" id="SSF57756">
    <property type="entry name" value="Retrovirus zinc finger-like domains"/>
    <property type="match status" value="1"/>
</dbReference>
<dbReference type="PANTHER" id="PTHR33223">
    <property type="entry name" value="CCHC-TYPE DOMAIN-CONTAINING PROTEIN"/>
    <property type="match status" value="1"/>
</dbReference>
<gene>
    <name evidence="4" type="ORF">QJS04_geneDACA023541</name>
</gene>
<dbReference type="Pfam" id="PF00098">
    <property type="entry name" value="zf-CCHC"/>
    <property type="match status" value="2"/>
</dbReference>
<sequence length="327" mass="37668">MYDTFMRMAPPLFYGTTDPMIAEEWLFLLEKTFRAIKCQEEDRVPLTLFRLAGDAELWWRMVERTQTSSITWERFVQLFNEKYFPEAVRREKEQKFLYLQQGGRSVAEYDAEFTRLSRFGAHVLRDEEARARRFERGLRPEIRISLIALKFPTYALVLERALLLEQNLAEIERARIPQGGSAMTGTEQLRGAGGPIRHGHQPRGRGDQQQYDRHPLQQQRTQESGHGRDDRRSTVCYVCGRTGHLARNCWQNRPKVCFTCGHEGHMARQCSQTAKIPATQSQGSTVAVDTQKQPAQGIVYTVMEQNAHATRDVVRGTLMTSQSVTSR</sequence>
<dbReference type="InterPro" id="IPR005162">
    <property type="entry name" value="Retrotrans_gag_dom"/>
</dbReference>
<dbReference type="InterPro" id="IPR001878">
    <property type="entry name" value="Znf_CCHC"/>
</dbReference>
<evidence type="ECO:0000259" key="3">
    <source>
        <dbReference type="PROSITE" id="PS50158"/>
    </source>
</evidence>
<feature type="compositionally biased region" description="Basic and acidic residues" evidence="2">
    <location>
        <begin position="204"/>
        <end position="215"/>
    </location>
</feature>
<keyword evidence="1" id="KW-0479">Metal-binding</keyword>
<name>A0AAV9A318_ACOGR</name>
<dbReference type="Pfam" id="PF03732">
    <property type="entry name" value="Retrotrans_gag"/>
    <property type="match status" value="1"/>
</dbReference>
<keyword evidence="5" id="KW-1185">Reference proteome</keyword>
<proteinExistence type="predicted"/>
<dbReference type="InterPro" id="IPR036875">
    <property type="entry name" value="Znf_CCHC_sf"/>
</dbReference>
<evidence type="ECO:0000256" key="1">
    <source>
        <dbReference type="PROSITE-ProRule" id="PRU00047"/>
    </source>
</evidence>
<dbReference type="GO" id="GO:0003676">
    <property type="term" value="F:nucleic acid binding"/>
    <property type="evidence" value="ECO:0007669"/>
    <property type="project" value="InterPro"/>
</dbReference>
<feature type="domain" description="CCHC-type" evidence="3">
    <location>
        <begin position="257"/>
        <end position="272"/>
    </location>
</feature>
<dbReference type="Proteomes" id="UP001179952">
    <property type="component" value="Unassembled WGS sequence"/>
</dbReference>
<organism evidence="4 5">
    <name type="scientific">Acorus gramineus</name>
    <name type="common">Dwarf sweet flag</name>
    <dbReference type="NCBI Taxonomy" id="55184"/>
    <lineage>
        <taxon>Eukaryota</taxon>
        <taxon>Viridiplantae</taxon>
        <taxon>Streptophyta</taxon>
        <taxon>Embryophyta</taxon>
        <taxon>Tracheophyta</taxon>
        <taxon>Spermatophyta</taxon>
        <taxon>Magnoliopsida</taxon>
        <taxon>Liliopsida</taxon>
        <taxon>Acoraceae</taxon>
        <taxon>Acorus</taxon>
    </lineage>
</organism>
<dbReference type="EMBL" id="JAUJYN010000015">
    <property type="protein sequence ID" value="KAK1258538.1"/>
    <property type="molecule type" value="Genomic_DNA"/>
</dbReference>
<protein>
    <recommendedName>
        <fullName evidence="3">CCHC-type domain-containing protein</fullName>
    </recommendedName>
</protein>
<dbReference type="AlphaFoldDB" id="A0AAV9A318"/>
<dbReference type="Gene3D" id="4.10.60.10">
    <property type="entry name" value="Zinc finger, CCHC-type"/>
    <property type="match status" value="1"/>
</dbReference>
<evidence type="ECO:0000256" key="2">
    <source>
        <dbReference type="SAM" id="MobiDB-lite"/>
    </source>
</evidence>
<reference evidence="4" key="1">
    <citation type="journal article" date="2023" name="Nat. Commun.">
        <title>Diploid and tetraploid genomes of Acorus and the evolution of monocots.</title>
        <authorList>
            <person name="Ma L."/>
            <person name="Liu K.W."/>
            <person name="Li Z."/>
            <person name="Hsiao Y.Y."/>
            <person name="Qi Y."/>
            <person name="Fu T."/>
            <person name="Tang G.D."/>
            <person name="Zhang D."/>
            <person name="Sun W.H."/>
            <person name="Liu D.K."/>
            <person name="Li Y."/>
            <person name="Chen G.Z."/>
            <person name="Liu X.D."/>
            <person name="Liao X.Y."/>
            <person name="Jiang Y.T."/>
            <person name="Yu X."/>
            <person name="Hao Y."/>
            <person name="Huang J."/>
            <person name="Zhao X.W."/>
            <person name="Ke S."/>
            <person name="Chen Y.Y."/>
            <person name="Wu W.L."/>
            <person name="Hsu J.L."/>
            <person name="Lin Y.F."/>
            <person name="Huang M.D."/>
            <person name="Li C.Y."/>
            <person name="Huang L."/>
            <person name="Wang Z.W."/>
            <person name="Zhao X."/>
            <person name="Zhong W.Y."/>
            <person name="Peng D.H."/>
            <person name="Ahmad S."/>
            <person name="Lan S."/>
            <person name="Zhang J.S."/>
            <person name="Tsai W.C."/>
            <person name="Van de Peer Y."/>
            <person name="Liu Z.J."/>
        </authorList>
    </citation>
    <scope>NUCLEOTIDE SEQUENCE</scope>
    <source>
        <strain evidence="4">SCP</strain>
    </source>
</reference>
<feature type="domain" description="CCHC-type" evidence="3">
    <location>
        <begin position="236"/>
        <end position="249"/>
    </location>
</feature>
<accession>A0AAV9A318</accession>
<evidence type="ECO:0000313" key="4">
    <source>
        <dbReference type="EMBL" id="KAK1258538.1"/>
    </source>
</evidence>
<dbReference type="GO" id="GO:0008270">
    <property type="term" value="F:zinc ion binding"/>
    <property type="evidence" value="ECO:0007669"/>
    <property type="project" value="UniProtKB-KW"/>
</dbReference>
<dbReference type="PROSITE" id="PS50158">
    <property type="entry name" value="ZF_CCHC"/>
    <property type="match status" value="2"/>
</dbReference>
<dbReference type="SMART" id="SM00343">
    <property type="entry name" value="ZnF_C2HC"/>
    <property type="match status" value="2"/>
</dbReference>
<evidence type="ECO:0000313" key="5">
    <source>
        <dbReference type="Proteomes" id="UP001179952"/>
    </source>
</evidence>
<dbReference type="PANTHER" id="PTHR33223:SF11">
    <property type="entry name" value="ELEMENT PROTEIN, PUTATIVE-RELATED"/>
    <property type="match status" value="1"/>
</dbReference>